<accession>A0A2G8JQR0</accession>
<dbReference type="EMBL" id="MRZV01001416">
    <property type="protein sequence ID" value="PIK38015.1"/>
    <property type="molecule type" value="Genomic_DNA"/>
</dbReference>
<protein>
    <submittedName>
        <fullName evidence="7">Uncharacterized protein</fullName>
    </submittedName>
</protein>
<keyword evidence="8" id="KW-1185">Reference proteome</keyword>
<feature type="compositionally biased region" description="Basic and acidic residues" evidence="5">
    <location>
        <begin position="569"/>
        <end position="578"/>
    </location>
</feature>
<evidence type="ECO:0000313" key="7">
    <source>
        <dbReference type="EMBL" id="PIK38015.1"/>
    </source>
</evidence>
<name>A0A2G8JQR0_STIJA</name>
<keyword evidence="3 6" id="KW-1133">Transmembrane helix</keyword>
<dbReference type="OrthoDB" id="567787at2759"/>
<evidence type="ECO:0000256" key="5">
    <source>
        <dbReference type="SAM" id="MobiDB-lite"/>
    </source>
</evidence>
<feature type="region of interest" description="Disordered" evidence="5">
    <location>
        <begin position="559"/>
        <end position="578"/>
    </location>
</feature>
<keyword evidence="2 6" id="KW-0812">Transmembrane</keyword>
<dbReference type="SUPFAM" id="SSF69318">
    <property type="entry name" value="Integrin alpha N-terminal domain"/>
    <property type="match status" value="1"/>
</dbReference>
<comment type="caution">
    <text evidence="7">The sequence shown here is derived from an EMBL/GenBank/DDBJ whole genome shotgun (WGS) entry which is preliminary data.</text>
</comment>
<evidence type="ECO:0000313" key="8">
    <source>
        <dbReference type="Proteomes" id="UP000230750"/>
    </source>
</evidence>
<dbReference type="InterPro" id="IPR028994">
    <property type="entry name" value="Integrin_alpha_N"/>
</dbReference>
<evidence type="ECO:0000256" key="3">
    <source>
        <dbReference type="ARBA" id="ARBA00022989"/>
    </source>
</evidence>
<evidence type="ECO:0000256" key="1">
    <source>
        <dbReference type="ARBA" id="ARBA00004167"/>
    </source>
</evidence>
<reference evidence="7 8" key="1">
    <citation type="journal article" date="2017" name="PLoS Biol.">
        <title>The sea cucumber genome provides insights into morphological evolution and visceral regeneration.</title>
        <authorList>
            <person name="Zhang X."/>
            <person name="Sun L."/>
            <person name="Yuan J."/>
            <person name="Sun Y."/>
            <person name="Gao Y."/>
            <person name="Zhang L."/>
            <person name="Li S."/>
            <person name="Dai H."/>
            <person name="Hamel J.F."/>
            <person name="Liu C."/>
            <person name="Yu Y."/>
            <person name="Liu S."/>
            <person name="Lin W."/>
            <person name="Guo K."/>
            <person name="Jin S."/>
            <person name="Xu P."/>
            <person name="Storey K.B."/>
            <person name="Huan P."/>
            <person name="Zhang T."/>
            <person name="Zhou Y."/>
            <person name="Zhang J."/>
            <person name="Lin C."/>
            <person name="Li X."/>
            <person name="Xing L."/>
            <person name="Huo D."/>
            <person name="Sun M."/>
            <person name="Wang L."/>
            <person name="Mercier A."/>
            <person name="Li F."/>
            <person name="Yang H."/>
            <person name="Xiang J."/>
        </authorList>
    </citation>
    <scope>NUCLEOTIDE SEQUENCE [LARGE SCALE GENOMIC DNA]</scope>
    <source>
        <strain evidence="7">Shaxun</strain>
        <tissue evidence="7">Muscle</tissue>
    </source>
</reference>
<proteinExistence type="predicted"/>
<dbReference type="Proteomes" id="UP000230750">
    <property type="component" value="Unassembled WGS sequence"/>
</dbReference>
<evidence type="ECO:0000256" key="6">
    <source>
        <dbReference type="SAM" id="Phobius"/>
    </source>
</evidence>
<gene>
    <name evidence="7" type="ORF">BSL78_25149</name>
</gene>
<dbReference type="PANTHER" id="PTHR21419">
    <property type="match status" value="1"/>
</dbReference>
<organism evidence="7 8">
    <name type="scientific">Stichopus japonicus</name>
    <name type="common">Sea cucumber</name>
    <dbReference type="NCBI Taxonomy" id="307972"/>
    <lineage>
        <taxon>Eukaryota</taxon>
        <taxon>Metazoa</taxon>
        <taxon>Echinodermata</taxon>
        <taxon>Eleutherozoa</taxon>
        <taxon>Echinozoa</taxon>
        <taxon>Holothuroidea</taxon>
        <taxon>Aspidochirotacea</taxon>
        <taxon>Aspidochirotida</taxon>
        <taxon>Stichopodidae</taxon>
        <taxon>Apostichopus</taxon>
    </lineage>
</organism>
<dbReference type="InterPro" id="IPR045232">
    <property type="entry name" value="FAM234"/>
</dbReference>
<comment type="subcellular location">
    <subcellularLocation>
        <location evidence="1">Membrane</location>
        <topology evidence="1">Single-pass membrane protein</topology>
    </subcellularLocation>
</comment>
<dbReference type="GO" id="GO:0016020">
    <property type="term" value="C:membrane"/>
    <property type="evidence" value="ECO:0007669"/>
    <property type="project" value="UniProtKB-SubCell"/>
</dbReference>
<evidence type="ECO:0000256" key="2">
    <source>
        <dbReference type="ARBA" id="ARBA00022692"/>
    </source>
</evidence>
<keyword evidence="4 6" id="KW-0472">Membrane</keyword>
<evidence type="ECO:0000256" key="4">
    <source>
        <dbReference type="ARBA" id="ARBA00023136"/>
    </source>
</evidence>
<feature type="region of interest" description="Disordered" evidence="5">
    <location>
        <begin position="1"/>
        <end position="47"/>
    </location>
</feature>
<sequence>MSKGPSPYDDVYLDEQHSSDDGEGGMTESSTKPLMSSRKSKKAKIQVRHPGPKTAIYYRRKRCLLKLFYLLLGLISVSLFVFVLIKVIADALQSLAQEGPERILPGGTRIDEEEELVPCSGFDVELVWMKNFPTLTTETAVRMMDVNRDGILDAILGFGTMAYGLFGDQYLLCQIYYDNQLPCFGGLLALDGNTGDELWRHYSNAEIFAVNCEEDIDKDGVKDCLGAGRAGNLDTLTSRIVMMIVVPSTPPTAPPPPSYQYSQLLASSMLHTPSLISFNLLGVISIDEKVKAIAKLVVFSGRTGDILVWSEVPDKQESYYSPQAKVIYRNAIKGVMTPPVLVDLTKDGVVDIVSVPFNGTVLAIDGESYDIIWNTTVPFSESYSTPGAGYYNDDDVPDFMIIFNYGPGYPLYYYSQVTILDGRNGKPLLDPPMKMSGSVQSSSLSVSFEGHGNDAFIYWGLMCAGHEQDTSEFKYANGVTGGSKSRVNFCKERFGTDDVTRQFILNRNMNIPGDVMYDSSQYFDFEHSNPVNATILAVKFLKTHPNIKDKVIKEALQRHHGAGNQDLQKPSKKEASIN</sequence>
<feature type="compositionally biased region" description="Basic residues" evidence="5">
    <location>
        <begin position="38"/>
        <end position="47"/>
    </location>
</feature>
<dbReference type="PANTHER" id="PTHR21419:SF36">
    <property type="entry name" value="PROTEIN FAM234A-LIKE"/>
    <property type="match status" value="1"/>
</dbReference>
<feature type="transmembrane region" description="Helical" evidence="6">
    <location>
        <begin position="67"/>
        <end position="89"/>
    </location>
</feature>
<dbReference type="AlphaFoldDB" id="A0A2G8JQR0"/>